<dbReference type="Gene3D" id="3.40.50.1240">
    <property type="entry name" value="Phosphoglycerate mutase-like"/>
    <property type="match status" value="1"/>
</dbReference>
<evidence type="ECO:0000313" key="3">
    <source>
        <dbReference type="EMBL" id="KIJ27964.1"/>
    </source>
</evidence>
<dbReference type="CDD" id="cd07061">
    <property type="entry name" value="HP_HAP_like"/>
    <property type="match status" value="1"/>
</dbReference>
<dbReference type="GO" id="GO:0003993">
    <property type="term" value="F:acid phosphatase activity"/>
    <property type="evidence" value="ECO:0007669"/>
    <property type="project" value="TreeGrafter"/>
</dbReference>
<feature type="signal peptide" evidence="2">
    <location>
        <begin position="1"/>
        <end position="15"/>
    </location>
</feature>
<proteinExistence type="predicted"/>
<sequence>MRSFVLLGLSTVSAASLVARSTSTEKAGISVGATVSAIFPPTATETFNSSSLFPGEDVVGFAGPTITGDEAAAIETAPIFASVESYFPLVNPPTLNSSKKVNVPRLWGNLAPFFSVPSSDFGLPKASPQIPSGCELSSVHLWHRHGARYPSAGATQFPSELADLLHQTVVNGTGFSANGDLKFLNSWTYKLGTEILTPFGREQLFNLGVGFRVKYGALLEKFTHKPVFRTESEDRMVASAINFAAGFFGIPEYLTDYHQLIVIESPGFNNTGAPYSTCVNSNLPIGNFGAVQSAKWVELYLKDAVPRLQAMIKGVNITADIAFAMQQTCAYETVALGYSAFCDLFTEEEWLGFEYTNDLDFWYSNGFGSPVAAAQGIGYVQELVARLTHSRISISNSTTNSTIDNNPIQMPLDQPIYVDATHDVVIANLLVALNITSLAQGGPLPTDHIPQNQTYFVNKIAPFAANLVGQVLSCPAAANATHIRFILNDGVVPLTGVKGCKSSQDGLCPLDTFIAGMKERIEEVDFDFDCLANYTIADPTKITDGRPPPSVRPKMK</sequence>
<evidence type="ECO:0000256" key="2">
    <source>
        <dbReference type="SAM" id="SignalP"/>
    </source>
</evidence>
<keyword evidence="4" id="KW-1185">Reference proteome</keyword>
<reference evidence="3 4" key="1">
    <citation type="submission" date="2014-06" db="EMBL/GenBank/DDBJ databases">
        <title>Evolutionary Origins and Diversification of the Mycorrhizal Mutualists.</title>
        <authorList>
            <consortium name="DOE Joint Genome Institute"/>
            <consortium name="Mycorrhizal Genomics Consortium"/>
            <person name="Kohler A."/>
            <person name="Kuo A."/>
            <person name="Nagy L.G."/>
            <person name="Floudas D."/>
            <person name="Copeland A."/>
            <person name="Barry K.W."/>
            <person name="Cichocki N."/>
            <person name="Veneault-Fourrey C."/>
            <person name="LaButti K."/>
            <person name="Lindquist E.A."/>
            <person name="Lipzen A."/>
            <person name="Lundell T."/>
            <person name="Morin E."/>
            <person name="Murat C."/>
            <person name="Riley R."/>
            <person name="Ohm R."/>
            <person name="Sun H."/>
            <person name="Tunlid A."/>
            <person name="Henrissat B."/>
            <person name="Grigoriev I.V."/>
            <person name="Hibbett D.S."/>
            <person name="Martin F."/>
        </authorList>
    </citation>
    <scope>NUCLEOTIDE SEQUENCE [LARGE SCALE GENOMIC DNA]</scope>
    <source>
        <strain evidence="3 4">SS14</strain>
    </source>
</reference>
<dbReference type="PANTHER" id="PTHR20963:SF42">
    <property type="entry name" value="PHOSPHOGLYCERATE MUTASE-LIKE PROTEIN"/>
    <property type="match status" value="1"/>
</dbReference>
<dbReference type="AlphaFoldDB" id="A0A0C9U1Q0"/>
<dbReference type="PANTHER" id="PTHR20963">
    <property type="entry name" value="MULTIPLE INOSITOL POLYPHOSPHATE PHOSPHATASE-RELATED"/>
    <property type="match status" value="1"/>
</dbReference>
<gene>
    <name evidence="3" type="ORF">M422DRAFT_190347</name>
</gene>
<dbReference type="HOGENOM" id="CLU_020880_2_2_1"/>
<evidence type="ECO:0000256" key="1">
    <source>
        <dbReference type="ARBA" id="ARBA00022801"/>
    </source>
</evidence>
<dbReference type="Pfam" id="PF00328">
    <property type="entry name" value="His_Phos_2"/>
    <property type="match status" value="1"/>
</dbReference>
<keyword evidence="2" id="KW-0732">Signal</keyword>
<protein>
    <recommendedName>
        <fullName evidence="5">Phosphoglycerate mutase-like protein</fullName>
    </recommendedName>
</protein>
<evidence type="ECO:0000313" key="4">
    <source>
        <dbReference type="Proteomes" id="UP000054279"/>
    </source>
</evidence>
<dbReference type="Proteomes" id="UP000054279">
    <property type="component" value="Unassembled WGS sequence"/>
</dbReference>
<dbReference type="SUPFAM" id="SSF53254">
    <property type="entry name" value="Phosphoglycerate mutase-like"/>
    <property type="match status" value="1"/>
</dbReference>
<evidence type="ECO:0008006" key="5">
    <source>
        <dbReference type="Google" id="ProtNLM"/>
    </source>
</evidence>
<dbReference type="InterPro" id="IPR029033">
    <property type="entry name" value="His_PPase_superfam"/>
</dbReference>
<name>A0A0C9U1Q0_SPHS4</name>
<dbReference type="InterPro" id="IPR000560">
    <property type="entry name" value="His_Pase_clade-2"/>
</dbReference>
<dbReference type="OrthoDB" id="6509975at2759"/>
<feature type="chain" id="PRO_5012136012" description="Phosphoglycerate mutase-like protein" evidence="2">
    <location>
        <begin position="16"/>
        <end position="556"/>
    </location>
</feature>
<keyword evidence="1" id="KW-0378">Hydrolase</keyword>
<accession>A0A0C9U1Q0</accession>
<dbReference type="EMBL" id="KN837319">
    <property type="protein sequence ID" value="KIJ27964.1"/>
    <property type="molecule type" value="Genomic_DNA"/>
</dbReference>
<organism evidence="3 4">
    <name type="scientific">Sphaerobolus stellatus (strain SS14)</name>
    <dbReference type="NCBI Taxonomy" id="990650"/>
    <lineage>
        <taxon>Eukaryota</taxon>
        <taxon>Fungi</taxon>
        <taxon>Dikarya</taxon>
        <taxon>Basidiomycota</taxon>
        <taxon>Agaricomycotina</taxon>
        <taxon>Agaricomycetes</taxon>
        <taxon>Phallomycetidae</taxon>
        <taxon>Geastrales</taxon>
        <taxon>Sphaerobolaceae</taxon>
        <taxon>Sphaerobolus</taxon>
    </lineage>
</organism>